<evidence type="ECO:0000313" key="2">
    <source>
        <dbReference type="EMBL" id="RZU30820.1"/>
    </source>
</evidence>
<reference evidence="2 3" key="1">
    <citation type="submission" date="2019-02" db="EMBL/GenBank/DDBJ databases">
        <title>Sequencing the genomes of 1000 actinobacteria strains.</title>
        <authorList>
            <person name="Klenk H.-P."/>
        </authorList>
    </citation>
    <scope>NUCLEOTIDE SEQUENCE [LARGE SCALE GENOMIC DNA]</scope>
    <source>
        <strain evidence="2 3">DSM 44509</strain>
    </source>
</reference>
<name>A0A4Q7Y1Z6_9ACTN</name>
<feature type="region of interest" description="Disordered" evidence="1">
    <location>
        <begin position="1"/>
        <end position="25"/>
    </location>
</feature>
<keyword evidence="3" id="KW-1185">Reference proteome</keyword>
<dbReference type="EMBL" id="SHKV01000001">
    <property type="protein sequence ID" value="RZU30820.1"/>
    <property type="molecule type" value="Genomic_DNA"/>
</dbReference>
<comment type="caution">
    <text evidence="2">The sequence shown here is derived from an EMBL/GenBank/DDBJ whole genome shotgun (WGS) entry which is preliminary data.</text>
</comment>
<protein>
    <submittedName>
        <fullName evidence="2">Uncharacterized protein</fullName>
    </submittedName>
</protein>
<proteinExistence type="predicted"/>
<organism evidence="2 3">
    <name type="scientific">Blastococcus saxobsidens</name>
    <dbReference type="NCBI Taxonomy" id="138336"/>
    <lineage>
        <taxon>Bacteria</taxon>
        <taxon>Bacillati</taxon>
        <taxon>Actinomycetota</taxon>
        <taxon>Actinomycetes</taxon>
        <taxon>Geodermatophilales</taxon>
        <taxon>Geodermatophilaceae</taxon>
        <taxon>Blastococcus</taxon>
    </lineage>
</organism>
<accession>A0A4Q7Y1Z6</accession>
<dbReference type="OrthoDB" id="5192925at2"/>
<sequence length="85" mass="9662">MTHAHQDDVRHFAGGFVSPSQEDLAGDDPVIHHLSVFKTRARMLDGSRVERKAQELQAASSYDDWDGLTDADKELWRHMARLDLC</sequence>
<dbReference type="RefSeq" id="WP_104527198.1">
    <property type="nucleotide sequence ID" value="NZ_POQT01000004.1"/>
</dbReference>
<evidence type="ECO:0000313" key="3">
    <source>
        <dbReference type="Proteomes" id="UP000292507"/>
    </source>
</evidence>
<feature type="compositionally biased region" description="Basic and acidic residues" evidence="1">
    <location>
        <begin position="1"/>
        <end position="11"/>
    </location>
</feature>
<dbReference type="Proteomes" id="UP000292507">
    <property type="component" value="Unassembled WGS sequence"/>
</dbReference>
<dbReference type="AlphaFoldDB" id="A0A4Q7Y1Z6"/>
<gene>
    <name evidence="2" type="ORF">BKA19_0448</name>
</gene>
<evidence type="ECO:0000256" key="1">
    <source>
        <dbReference type="SAM" id="MobiDB-lite"/>
    </source>
</evidence>